<dbReference type="PROSITE" id="PS50113">
    <property type="entry name" value="PAC"/>
    <property type="match status" value="2"/>
</dbReference>
<evidence type="ECO:0000256" key="2">
    <source>
        <dbReference type="ARBA" id="ARBA00012438"/>
    </source>
</evidence>
<proteinExistence type="predicted"/>
<evidence type="ECO:0000256" key="3">
    <source>
        <dbReference type="ARBA" id="ARBA00022553"/>
    </source>
</evidence>
<dbReference type="Proteomes" id="UP000829925">
    <property type="component" value="Chromosome"/>
</dbReference>
<feature type="domain" description="PAC" evidence="7">
    <location>
        <begin position="216"/>
        <end position="268"/>
    </location>
</feature>
<comment type="catalytic activity">
    <reaction evidence="1">
        <text>ATP + protein L-histidine = ADP + protein N-phospho-L-histidine.</text>
        <dbReference type="EC" id="2.7.13.3"/>
    </reaction>
</comment>
<organism evidence="8 9">
    <name type="scientific">Hymenobacter aerilatus</name>
    <dbReference type="NCBI Taxonomy" id="2932251"/>
    <lineage>
        <taxon>Bacteria</taxon>
        <taxon>Pseudomonadati</taxon>
        <taxon>Bacteroidota</taxon>
        <taxon>Cytophagia</taxon>
        <taxon>Cytophagales</taxon>
        <taxon>Hymenobacteraceae</taxon>
        <taxon>Hymenobacter</taxon>
    </lineage>
</organism>
<dbReference type="InterPro" id="IPR001610">
    <property type="entry name" value="PAC"/>
</dbReference>
<feature type="domain" description="PAC" evidence="7">
    <location>
        <begin position="90"/>
        <end position="142"/>
    </location>
</feature>
<dbReference type="SMART" id="SM00086">
    <property type="entry name" value="PAC"/>
    <property type="match status" value="2"/>
</dbReference>
<dbReference type="RefSeq" id="WP_245095997.1">
    <property type="nucleotide sequence ID" value="NZ_CP095053.1"/>
</dbReference>
<dbReference type="Gene3D" id="3.30.450.20">
    <property type="entry name" value="PAS domain"/>
    <property type="match status" value="2"/>
</dbReference>
<evidence type="ECO:0000259" key="6">
    <source>
        <dbReference type="PROSITE" id="PS50112"/>
    </source>
</evidence>
<dbReference type="Pfam" id="PF08447">
    <property type="entry name" value="PAS_3"/>
    <property type="match status" value="2"/>
</dbReference>
<keyword evidence="5" id="KW-0418">Kinase</keyword>
<dbReference type="InterPro" id="IPR000014">
    <property type="entry name" value="PAS"/>
</dbReference>
<reference evidence="8 9" key="1">
    <citation type="submission" date="2022-04" db="EMBL/GenBank/DDBJ databases">
        <title>Hymenobacter sp. isolated from the air.</title>
        <authorList>
            <person name="Won M."/>
            <person name="Lee C.-M."/>
            <person name="Woen H.-Y."/>
            <person name="Kwon S.-W."/>
        </authorList>
    </citation>
    <scope>NUCLEOTIDE SEQUENCE [LARGE SCALE GENOMIC DNA]</scope>
    <source>
        <strain evidence="9">5413 J-13</strain>
    </source>
</reference>
<dbReference type="PANTHER" id="PTHR43304:SF1">
    <property type="entry name" value="PAC DOMAIN-CONTAINING PROTEIN"/>
    <property type="match status" value="1"/>
</dbReference>
<protein>
    <recommendedName>
        <fullName evidence="2">histidine kinase</fullName>
        <ecNumber evidence="2">2.7.13.3</ecNumber>
    </recommendedName>
</protein>
<accession>A0A8T9SZE1</accession>
<dbReference type="FunFam" id="3.30.450.20:FF:000099">
    <property type="entry name" value="Sensory box sensor histidine kinase"/>
    <property type="match status" value="2"/>
</dbReference>
<dbReference type="GO" id="GO:0004673">
    <property type="term" value="F:protein histidine kinase activity"/>
    <property type="evidence" value="ECO:0007669"/>
    <property type="project" value="UniProtKB-EC"/>
</dbReference>
<dbReference type="KEGG" id="haei:MUN82_06580"/>
<evidence type="ECO:0000256" key="1">
    <source>
        <dbReference type="ARBA" id="ARBA00000085"/>
    </source>
</evidence>
<sequence>MDAAAHAATAHSADQENAQFLFLAEVIPQLVWITDPEGYHTYFNQHWIEFTGYDVQASKGTEMWNNLLHPDDRQRARDRWNHSLSTGDFYEIEYRFLSKQGGYRWFLGQALPQRDVSGAIVRWFGTCTDIQEQKEKEEQLRLREQELTTLANAIPQMAWMAEPSGHIFWHNERWYDYTGATLEQTQGQGWLEVVHPTYIKNITEHLTQAFATGEAWQDTYPIRNKEGDYRWFLARAVPLRDEDGKVLRWFGTNTDITEQKQLQEQLERSYSDLEAKITFRTLELEHQVQELRRRLGEA</sequence>
<dbReference type="InterPro" id="IPR013655">
    <property type="entry name" value="PAS_fold_3"/>
</dbReference>
<dbReference type="EMBL" id="CP095053">
    <property type="protein sequence ID" value="UOR06761.1"/>
    <property type="molecule type" value="Genomic_DNA"/>
</dbReference>
<evidence type="ECO:0000259" key="7">
    <source>
        <dbReference type="PROSITE" id="PS50113"/>
    </source>
</evidence>
<dbReference type="InterPro" id="IPR052162">
    <property type="entry name" value="Sensor_kinase/Photoreceptor"/>
</dbReference>
<feature type="domain" description="PAS" evidence="6">
    <location>
        <begin position="16"/>
        <end position="87"/>
    </location>
</feature>
<name>A0A8T9SZE1_9BACT</name>
<evidence type="ECO:0000313" key="8">
    <source>
        <dbReference type="EMBL" id="UOR06761.1"/>
    </source>
</evidence>
<feature type="domain" description="PAS" evidence="6">
    <location>
        <begin position="143"/>
        <end position="213"/>
    </location>
</feature>
<dbReference type="SMART" id="SM00091">
    <property type="entry name" value="PAS"/>
    <property type="match status" value="2"/>
</dbReference>
<dbReference type="AlphaFoldDB" id="A0A8T9SZE1"/>
<dbReference type="CDD" id="cd00130">
    <property type="entry name" value="PAS"/>
    <property type="match status" value="2"/>
</dbReference>
<dbReference type="InterPro" id="IPR035965">
    <property type="entry name" value="PAS-like_dom_sf"/>
</dbReference>
<evidence type="ECO:0000256" key="4">
    <source>
        <dbReference type="ARBA" id="ARBA00022679"/>
    </source>
</evidence>
<keyword evidence="3" id="KW-0597">Phosphoprotein</keyword>
<dbReference type="InterPro" id="IPR000700">
    <property type="entry name" value="PAS-assoc_C"/>
</dbReference>
<keyword evidence="4" id="KW-0808">Transferase</keyword>
<dbReference type="EC" id="2.7.13.3" evidence="2"/>
<dbReference type="SUPFAM" id="SSF55785">
    <property type="entry name" value="PYP-like sensor domain (PAS domain)"/>
    <property type="match status" value="2"/>
</dbReference>
<dbReference type="NCBIfam" id="TIGR00229">
    <property type="entry name" value="sensory_box"/>
    <property type="match status" value="2"/>
</dbReference>
<keyword evidence="9" id="KW-1185">Reference proteome</keyword>
<dbReference type="PANTHER" id="PTHR43304">
    <property type="entry name" value="PHYTOCHROME-LIKE PROTEIN CPH1"/>
    <property type="match status" value="1"/>
</dbReference>
<dbReference type="PROSITE" id="PS50112">
    <property type="entry name" value="PAS"/>
    <property type="match status" value="2"/>
</dbReference>
<evidence type="ECO:0000313" key="9">
    <source>
        <dbReference type="Proteomes" id="UP000829925"/>
    </source>
</evidence>
<gene>
    <name evidence="8" type="ORF">MUN82_06580</name>
</gene>
<evidence type="ECO:0000256" key="5">
    <source>
        <dbReference type="ARBA" id="ARBA00022777"/>
    </source>
</evidence>